<proteinExistence type="predicted"/>
<reference evidence="2" key="1">
    <citation type="submission" date="2015-10" db="EMBL/GenBank/DDBJ databases">
        <authorList>
            <person name="Ju K.-S."/>
            <person name="Doroghazi J.R."/>
            <person name="Metcalf W.W."/>
        </authorList>
    </citation>
    <scope>NUCLEOTIDE SEQUENCE [LARGE SCALE GENOMIC DNA]</scope>
    <source>
        <strain evidence="2">NRRL F-8817</strain>
    </source>
</reference>
<evidence type="ECO:0000313" key="2">
    <source>
        <dbReference type="Proteomes" id="UP000053413"/>
    </source>
</evidence>
<dbReference type="AlphaFoldDB" id="A0A0X3VEP0"/>
<protein>
    <submittedName>
        <fullName evidence="1">Uncharacterized protein</fullName>
    </submittedName>
</protein>
<sequence>MQMAALATRFSVTNRSSSVKGSRDAVWRTRRTTPRSLPRALRGAAISECRPYRRACSAWTGSAASQTAISGSVA</sequence>
<gene>
    <name evidence="1" type="ORF">ADL28_44655</name>
</gene>
<organism evidence="1 2">
    <name type="scientific">Streptomyces violaceusniger</name>
    <dbReference type="NCBI Taxonomy" id="68280"/>
    <lineage>
        <taxon>Bacteria</taxon>
        <taxon>Bacillati</taxon>
        <taxon>Actinomycetota</taxon>
        <taxon>Actinomycetes</taxon>
        <taxon>Kitasatosporales</taxon>
        <taxon>Streptomycetaceae</taxon>
        <taxon>Streptomyces</taxon>
        <taxon>Streptomyces violaceusniger group</taxon>
    </lineage>
</organism>
<comment type="caution">
    <text evidence="1">The sequence shown here is derived from an EMBL/GenBank/DDBJ whole genome shotgun (WGS) entry which is preliminary data.</text>
</comment>
<dbReference type="Proteomes" id="UP000053413">
    <property type="component" value="Unassembled WGS sequence"/>
</dbReference>
<evidence type="ECO:0000313" key="1">
    <source>
        <dbReference type="EMBL" id="KUL42722.1"/>
    </source>
</evidence>
<name>A0A0X3VEP0_STRVO</name>
<accession>A0A0X3VEP0</accession>
<dbReference type="EMBL" id="LLZJ01000438">
    <property type="protein sequence ID" value="KUL42722.1"/>
    <property type="molecule type" value="Genomic_DNA"/>
</dbReference>